<dbReference type="STRING" id="1121409.SAMN02745124_04047"/>
<proteinExistence type="predicted"/>
<dbReference type="PANTHER" id="PTHR43777">
    <property type="entry name" value="MOLYBDENUM COFACTOR CYTIDYLYLTRANSFERASE"/>
    <property type="match status" value="1"/>
</dbReference>
<dbReference type="SUPFAM" id="SSF53448">
    <property type="entry name" value="Nucleotide-diphospho-sugar transferases"/>
    <property type="match status" value="1"/>
</dbReference>
<gene>
    <name evidence="2" type="ORF">SAMN02745124_04047</name>
</gene>
<evidence type="ECO:0000313" key="3">
    <source>
        <dbReference type="Proteomes" id="UP000184139"/>
    </source>
</evidence>
<dbReference type="InterPro" id="IPR003607">
    <property type="entry name" value="HD/PDEase_dom"/>
</dbReference>
<evidence type="ECO:0000259" key="1">
    <source>
        <dbReference type="SMART" id="SM00471"/>
    </source>
</evidence>
<keyword evidence="2" id="KW-0808">Transferase</keyword>
<name>A0A1M5YJB7_9BACT</name>
<dbReference type="PANTHER" id="PTHR43777:SF1">
    <property type="entry name" value="MOLYBDENUM COFACTOR CYTIDYLYLTRANSFERASE"/>
    <property type="match status" value="1"/>
</dbReference>
<dbReference type="InterPro" id="IPR006674">
    <property type="entry name" value="HD_domain"/>
</dbReference>
<dbReference type="InterPro" id="IPR054703">
    <property type="entry name" value="Mop-rel"/>
</dbReference>
<dbReference type="SUPFAM" id="SSF109604">
    <property type="entry name" value="HD-domain/PDEase-like"/>
    <property type="match status" value="1"/>
</dbReference>
<dbReference type="Pfam" id="PF12804">
    <property type="entry name" value="NTP_transf_3"/>
    <property type="match status" value="1"/>
</dbReference>
<dbReference type="InterPro" id="IPR029044">
    <property type="entry name" value="Nucleotide-diphossugar_trans"/>
</dbReference>
<dbReference type="GO" id="GO:0016779">
    <property type="term" value="F:nucleotidyltransferase activity"/>
    <property type="evidence" value="ECO:0007669"/>
    <property type="project" value="UniProtKB-KW"/>
</dbReference>
<reference evidence="2 3" key="1">
    <citation type="submission" date="2016-11" db="EMBL/GenBank/DDBJ databases">
        <authorList>
            <person name="Jaros S."/>
            <person name="Januszkiewicz K."/>
            <person name="Wedrychowicz H."/>
        </authorList>
    </citation>
    <scope>NUCLEOTIDE SEQUENCE [LARGE SCALE GENOMIC DNA]</scope>
    <source>
        <strain evidence="2 3">DSM 9705</strain>
    </source>
</reference>
<dbReference type="Gene3D" id="1.10.3210.10">
    <property type="entry name" value="Hypothetical protein af1432"/>
    <property type="match status" value="1"/>
</dbReference>
<dbReference type="SMART" id="SM00471">
    <property type="entry name" value="HDc"/>
    <property type="match status" value="1"/>
</dbReference>
<dbReference type="CDD" id="cd04182">
    <property type="entry name" value="GT_2_like_f"/>
    <property type="match status" value="1"/>
</dbReference>
<dbReference type="InterPro" id="IPR025877">
    <property type="entry name" value="MobA-like_NTP_Trfase"/>
</dbReference>
<dbReference type="AlphaFoldDB" id="A0A1M5YJB7"/>
<organism evidence="2 3">
    <name type="scientific">Desulfofustis glycolicus DSM 9705</name>
    <dbReference type="NCBI Taxonomy" id="1121409"/>
    <lineage>
        <taxon>Bacteria</taxon>
        <taxon>Pseudomonadati</taxon>
        <taxon>Thermodesulfobacteriota</taxon>
        <taxon>Desulfobulbia</taxon>
        <taxon>Desulfobulbales</taxon>
        <taxon>Desulfocapsaceae</taxon>
        <taxon>Desulfofustis</taxon>
    </lineage>
</organism>
<dbReference type="NCBIfam" id="NF045665">
    <property type="entry name" value="NTPtran_DVU1551"/>
    <property type="match status" value="1"/>
</dbReference>
<sequence length="381" mass="41501">MLSDLAAIVLAAGSSSRMSCFKPLAPLGDSTVLEQVLNTLRSAGVGQVLVVSGHRSEDLAPVVASAGGRLVFNSHHLDGMFTSVQAGVNALDQKCPGFFLLPADIPLIRVSTLRRMSREFTRENIDLVHPVFLGRRGHPPIISLRLLPWIMQSDGRGGLRHVLGRFEQARPDSVMPLPVADSGIIRDMDTEEDYRKVYQRFAARGLPNAEECQALLDLADTPERVRWHGRAVARVAVALGLAVNQGIAPGDILDLERIERAALLHDLAKGLPMHEQKGGHMLEEAGFTDIAGIVASHRDLDPEPGSSISEREVVFLADKMVIGTELVPLEKRYNLTSERYGADPEARKAIAERRQRAYKVAARVEAAMGRTLADVAAKVSE</sequence>
<dbReference type="Pfam" id="PF01966">
    <property type="entry name" value="HD"/>
    <property type="match status" value="1"/>
</dbReference>
<dbReference type="Proteomes" id="UP000184139">
    <property type="component" value="Unassembled WGS sequence"/>
</dbReference>
<protein>
    <submittedName>
        <fullName evidence="2">CTP:molybdopterin cytidylyltransferase MocA</fullName>
    </submittedName>
</protein>
<accession>A0A1M5YJB7</accession>
<feature type="domain" description="HD/PDEase" evidence="1">
    <location>
        <begin position="221"/>
        <end position="332"/>
    </location>
</feature>
<dbReference type="Gene3D" id="3.90.550.10">
    <property type="entry name" value="Spore Coat Polysaccharide Biosynthesis Protein SpsA, Chain A"/>
    <property type="match status" value="1"/>
</dbReference>
<dbReference type="RefSeq" id="WP_073378997.1">
    <property type="nucleotide sequence ID" value="NZ_FQXS01000038.1"/>
</dbReference>
<dbReference type="CDD" id="cd00077">
    <property type="entry name" value="HDc"/>
    <property type="match status" value="1"/>
</dbReference>
<keyword evidence="3" id="KW-1185">Reference proteome</keyword>
<evidence type="ECO:0000313" key="2">
    <source>
        <dbReference type="EMBL" id="SHI11603.1"/>
    </source>
</evidence>
<dbReference type="EMBL" id="FQXS01000038">
    <property type="protein sequence ID" value="SHI11603.1"/>
    <property type="molecule type" value="Genomic_DNA"/>
</dbReference>
<keyword evidence="2" id="KW-0548">Nucleotidyltransferase</keyword>